<keyword evidence="1" id="KW-0812">Transmembrane</keyword>
<feature type="transmembrane region" description="Helical" evidence="1">
    <location>
        <begin position="241"/>
        <end position="258"/>
    </location>
</feature>
<name>A0A4P6K379_KTERU</name>
<feature type="transmembrane region" description="Helical" evidence="1">
    <location>
        <begin position="130"/>
        <end position="149"/>
    </location>
</feature>
<proteinExistence type="predicted"/>
<dbReference type="EMBL" id="CP035758">
    <property type="protein sequence ID" value="QBD82353.1"/>
    <property type="molecule type" value="Genomic_DNA"/>
</dbReference>
<feature type="transmembrane region" description="Helical" evidence="1">
    <location>
        <begin position="333"/>
        <end position="352"/>
    </location>
</feature>
<sequence>MISAAWRKRFSILRNRLYLYPAPEPMAHTRSFWLAMGLVSLAVLLFSGFFIFYLLSGHNAYLTNAEDLGIMDQAIWNTAHGHMLHQTICNILHDTNCYSQDGITRFAIHFEPILFPISLLYLIWPDPGTLIVLQTLVVAAGAYPAFWLARLRLRNEWAGVVIALVYLLYPAQQQATVYDFHAVTFTASLLLFALYFMYTRKTVWLFVFAILAMACKEEIPLVVTMFGLWSMVFQRRWRSGLGLVFLGLIWFLIAYFLIPRYFSPTGHPLLVGRYSDVGLGKGPVQMVVNIISHPKAFWDEYVWQPDRQAYLHILFSPGGYIPPLKFLKWWPPIYLVLFAPWILVLALPTLAANMLSSYEQMYSGLFQYNAEIVPVLIFSCIEAIVLILWLVQMLFAWLNSRQAHKIQSEVSHVEEHTLPLIQRNARWVHTFLLAALAILVLFSAVRADYTFHGNMPFSKGFQWPEATPHTALAEHFIAMIPADASVSAQSKLVPHLSHRTSVYLFPYGDGLAKHSGSIKTENFKADYIFLDVTGDVYPFYGSPDYIYEVKSVLLSGNYGIVAAQDGYLLLKQGLNPPSTSQYSTVQPGAGVDTMQVLPNLPENFCSNIYTSPDKVPDPHMQVSFSAPEGKNIDLLGFSVGAPDTFSHSGGYMSVATYWRISAPITSALQVLFIMEGSDGREYFASTDVPSLLWCQTNMWQPDKVIRLESRVFGLQRSHVPNGLAHISVALLPMAQPSSKIMDIHARLPLHVVNVPGTVSPTDGTNALQLKSMTLVP</sequence>
<dbReference type="Proteomes" id="UP000290365">
    <property type="component" value="Chromosome"/>
</dbReference>
<dbReference type="AlphaFoldDB" id="A0A4P6K379"/>
<feature type="transmembrane region" description="Helical" evidence="1">
    <location>
        <begin position="156"/>
        <end position="172"/>
    </location>
</feature>
<evidence type="ECO:0000256" key="1">
    <source>
        <dbReference type="SAM" id="Phobius"/>
    </source>
</evidence>
<dbReference type="OrthoDB" id="5240834at2"/>
<feature type="transmembrane region" description="Helical" evidence="1">
    <location>
        <begin position="372"/>
        <end position="398"/>
    </location>
</feature>
<gene>
    <name evidence="2" type="ORF">EPA93_42825</name>
</gene>
<dbReference type="KEGG" id="kbs:EPA93_42825"/>
<dbReference type="Pfam" id="PF09852">
    <property type="entry name" value="DUF2079"/>
    <property type="match status" value="1"/>
</dbReference>
<evidence type="ECO:0000313" key="3">
    <source>
        <dbReference type="Proteomes" id="UP000290365"/>
    </source>
</evidence>
<accession>A0A4P6K379</accession>
<dbReference type="InterPro" id="IPR018650">
    <property type="entry name" value="STSV1_Orf64"/>
</dbReference>
<keyword evidence="3" id="KW-1185">Reference proteome</keyword>
<feature type="transmembrane region" description="Helical" evidence="1">
    <location>
        <begin position="427"/>
        <end position="445"/>
    </location>
</feature>
<keyword evidence="1" id="KW-1133">Transmembrane helix</keyword>
<dbReference type="RefSeq" id="WP_129893422.1">
    <property type="nucleotide sequence ID" value="NZ_CP035758.1"/>
</dbReference>
<feature type="transmembrane region" description="Helical" evidence="1">
    <location>
        <begin position="178"/>
        <end position="196"/>
    </location>
</feature>
<feature type="transmembrane region" description="Helical" evidence="1">
    <location>
        <begin position="203"/>
        <end position="229"/>
    </location>
</feature>
<protein>
    <submittedName>
        <fullName evidence="2">DUF2079 domain-containing protein</fullName>
    </submittedName>
</protein>
<reference evidence="2 3" key="1">
    <citation type="submission" date="2019-01" db="EMBL/GenBank/DDBJ databases">
        <title>Ktedonosporobacter rubrisoli SCAWS-G2.</title>
        <authorList>
            <person name="Huang Y."/>
            <person name="Yan B."/>
        </authorList>
    </citation>
    <scope>NUCLEOTIDE SEQUENCE [LARGE SCALE GENOMIC DNA]</scope>
    <source>
        <strain evidence="2 3">SCAWS-G2</strain>
    </source>
</reference>
<feature type="transmembrane region" description="Helical" evidence="1">
    <location>
        <begin position="32"/>
        <end position="55"/>
    </location>
</feature>
<evidence type="ECO:0000313" key="2">
    <source>
        <dbReference type="EMBL" id="QBD82353.1"/>
    </source>
</evidence>
<keyword evidence="1" id="KW-0472">Membrane</keyword>
<organism evidence="2 3">
    <name type="scientific">Ktedonosporobacter rubrisoli</name>
    <dbReference type="NCBI Taxonomy" id="2509675"/>
    <lineage>
        <taxon>Bacteria</taxon>
        <taxon>Bacillati</taxon>
        <taxon>Chloroflexota</taxon>
        <taxon>Ktedonobacteria</taxon>
        <taxon>Ktedonobacterales</taxon>
        <taxon>Ktedonosporobacteraceae</taxon>
        <taxon>Ktedonosporobacter</taxon>
    </lineage>
</organism>